<keyword evidence="2" id="KW-0472">Membrane</keyword>
<gene>
    <name evidence="3" type="ORF">UR64_C0008G0020</name>
</gene>
<keyword evidence="2" id="KW-0812">Transmembrane</keyword>
<keyword evidence="2" id="KW-1133">Transmembrane helix</keyword>
<name>A0A0G0EGC1_9BACT</name>
<dbReference type="Proteomes" id="UP000034952">
    <property type="component" value="Unassembled WGS sequence"/>
</dbReference>
<evidence type="ECO:0000256" key="1">
    <source>
        <dbReference type="SAM" id="MobiDB-lite"/>
    </source>
</evidence>
<feature type="region of interest" description="Disordered" evidence="1">
    <location>
        <begin position="99"/>
        <end position="118"/>
    </location>
</feature>
<evidence type="ECO:0000313" key="4">
    <source>
        <dbReference type="Proteomes" id="UP000034952"/>
    </source>
</evidence>
<accession>A0A0G0EGC1</accession>
<feature type="compositionally biased region" description="Low complexity" evidence="1">
    <location>
        <begin position="108"/>
        <end position="118"/>
    </location>
</feature>
<evidence type="ECO:0000313" key="3">
    <source>
        <dbReference type="EMBL" id="KKP66382.1"/>
    </source>
</evidence>
<dbReference type="AlphaFoldDB" id="A0A0G0EGC1"/>
<sequence length="193" mass="20574">MDIKDLNKKQLILLTLLITFVVSIATGIVTVSLMNQMPKAIPQTINNVIQRTIEKVTTVETPAKESAPATNTPNGSIVLGDGDAVVSIYAIDGSIPVTEATNQSAPSTTDGTAETPTTTKELGQGIIISDVGLVLVDSSILNESLRYKVILNKTDFDATVLKKFTNGFSILKISEKKAIIETPAKTDESKVTQ</sequence>
<protein>
    <submittedName>
        <fullName evidence="3">Uncharacterized protein</fullName>
    </submittedName>
</protein>
<feature type="transmembrane region" description="Helical" evidence="2">
    <location>
        <begin position="12"/>
        <end position="34"/>
    </location>
</feature>
<proteinExistence type="predicted"/>
<comment type="caution">
    <text evidence="3">The sequence shown here is derived from an EMBL/GenBank/DDBJ whole genome shotgun (WGS) entry which is preliminary data.</text>
</comment>
<dbReference type="EMBL" id="LBPY01000008">
    <property type="protein sequence ID" value="KKP66382.1"/>
    <property type="molecule type" value="Genomic_DNA"/>
</dbReference>
<evidence type="ECO:0000256" key="2">
    <source>
        <dbReference type="SAM" id="Phobius"/>
    </source>
</evidence>
<organism evidence="3 4">
    <name type="scientific">Candidatus Nomurabacteria bacterium GW2011_GWE1_35_16</name>
    <dbReference type="NCBI Taxonomy" id="1618761"/>
    <lineage>
        <taxon>Bacteria</taxon>
        <taxon>Candidatus Nomuraibacteriota</taxon>
    </lineage>
</organism>
<reference evidence="3 4" key="1">
    <citation type="journal article" date="2015" name="Nature">
        <title>rRNA introns, odd ribosomes, and small enigmatic genomes across a large radiation of phyla.</title>
        <authorList>
            <person name="Brown C.T."/>
            <person name="Hug L.A."/>
            <person name="Thomas B.C."/>
            <person name="Sharon I."/>
            <person name="Castelle C.J."/>
            <person name="Singh A."/>
            <person name="Wilkins M.J."/>
            <person name="Williams K.H."/>
            <person name="Banfield J.F."/>
        </authorList>
    </citation>
    <scope>NUCLEOTIDE SEQUENCE [LARGE SCALE GENOMIC DNA]</scope>
</reference>